<evidence type="ECO:0000256" key="1">
    <source>
        <dbReference type="ARBA" id="ARBA00023125"/>
    </source>
</evidence>
<dbReference type="PROSITE" id="PS50977">
    <property type="entry name" value="HTH_TETR_2"/>
    <property type="match status" value="1"/>
</dbReference>
<dbReference type="RefSeq" id="WP_166255446.1">
    <property type="nucleotide sequence ID" value="NZ_JAAMOW010000004.1"/>
</dbReference>
<accession>A0A6M2BSB1</accession>
<dbReference type="AlphaFoldDB" id="A0A6M2BSB1"/>
<dbReference type="InterPro" id="IPR001647">
    <property type="entry name" value="HTH_TetR"/>
</dbReference>
<protein>
    <submittedName>
        <fullName evidence="4">TetR/AcrR family transcriptional regulator</fullName>
    </submittedName>
</protein>
<evidence type="ECO:0000259" key="3">
    <source>
        <dbReference type="PROSITE" id="PS50977"/>
    </source>
</evidence>
<dbReference type="SUPFAM" id="SSF46689">
    <property type="entry name" value="Homeodomain-like"/>
    <property type="match status" value="1"/>
</dbReference>
<dbReference type="PANTHER" id="PTHR43479:SF11">
    <property type="entry name" value="ACREF_ENVCD OPERON REPRESSOR-RELATED"/>
    <property type="match status" value="1"/>
</dbReference>
<sequence length="213" mass="23415">MGNKIYSPHLSTARDARAIRTREALRAAMLELLESKPLEQISIRDIVAAAGIGYTTFFRHHPTKEALLDELAAEEIRRLVDLTLPVMDAGSEMAASIAVCAYVDERRALWTTLLTGGAAAALREEFLRIAQDLATVRSQPGDWPPVEVATRLLVGGTIELLAWWLRQPEPLPGSEIARIHHDIVILPVLRGRASVGRLAPPAIEVAAKKRGRR</sequence>
<dbReference type="EMBL" id="JAAMOW010000004">
    <property type="protein sequence ID" value="NGY04993.1"/>
    <property type="molecule type" value="Genomic_DNA"/>
</dbReference>
<gene>
    <name evidence="4" type="ORF">G7Y85_09460</name>
</gene>
<dbReference type="Proteomes" id="UP000472676">
    <property type="component" value="Unassembled WGS sequence"/>
</dbReference>
<reference evidence="4 5" key="1">
    <citation type="journal article" date="2014" name="Int. J. Syst. Evol. Microbiol.">
        <title>Solimonas terrae sp. nov., isolated from soil.</title>
        <authorList>
            <person name="Kim S.J."/>
            <person name="Moon J.Y."/>
            <person name="Weon H.Y."/>
            <person name="Ahn J.H."/>
            <person name="Chen W.M."/>
            <person name="Kwon S.W."/>
        </authorList>
    </citation>
    <scope>NUCLEOTIDE SEQUENCE [LARGE SCALE GENOMIC DNA]</scope>
    <source>
        <strain evidence="4 5">KIS83-12</strain>
    </source>
</reference>
<feature type="DNA-binding region" description="H-T-H motif" evidence="2">
    <location>
        <begin position="42"/>
        <end position="61"/>
    </location>
</feature>
<comment type="caution">
    <text evidence="4">The sequence shown here is derived from an EMBL/GenBank/DDBJ whole genome shotgun (WGS) entry which is preliminary data.</text>
</comment>
<feature type="domain" description="HTH tetR-type" evidence="3">
    <location>
        <begin position="19"/>
        <end position="79"/>
    </location>
</feature>
<dbReference type="GO" id="GO:0003677">
    <property type="term" value="F:DNA binding"/>
    <property type="evidence" value="ECO:0007669"/>
    <property type="project" value="UniProtKB-UniRule"/>
</dbReference>
<evidence type="ECO:0000256" key="2">
    <source>
        <dbReference type="PROSITE-ProRule" id="PRU00335"/>
    </source>
</evidence>
<keyword evidence="1 2" id="KW-0238">DNA-binding</keyword>
<dbReference type="InterPro" id="IPR009057">
    <property type="entry name" value="Homeodomain-like_sf"/>
</dbReference>
<proteinExistence type="predicted"/>
<dbReference type="Gene3D" id="1.10.357.10">
    <property type="entry name" value="Tetracycline Repressor, domain 2"/>
    <property type="match status" value="1"/>
</dbReference>
<evidence type="ECO:0000313" key="4">
    <source>
        <dbReference type="EMBL" id="NGY04993.1"/>
    </source>
</evidence>
<name>A0A6M2BSB1_9GAMM</name>
<organism evidence="4 5">
    <name type="scientific">Solimonas terrae</name>
    <dbReference type="NCBI Taxonomy" id="1396819"/>
    <lineage>
        <taxon>Bacteria</taxon>
        <taxon>Pseudomonadati</taxon>
        <taxon>Pseudomonadota</taxon>
        <taxon>Gammaproteobacteria</taxon>
        <taxon>Nevskiales</taxon>
        <taxon>Nevskiaceae</taxon>
        <taxon>Solimonas</taxon>
    </lineage>
</organism>
<dbReference type="InterPro" id="IPR050624">
    <property type="entry name" value="HTH-type_Tx_Regulator"/>
</dbReference>
<dbReference type="Pfam" id="PF00440">
    <property type="entry name" value="TetR_N"/>
    <property type="match status" value="1"/>
</dbReference>
<dbReference type="PANTHER" id="PTHR43479">
    <property type="entry name" value="ACREF/ENVCD OPERON REPRESSOR-RELATED"/>
    <property type="match status" value="1"/>
</dbReference>
<evidence type="ECO:0000313" key="5">
    <source>
        <dbReference type="Proteomes" id="UP000472676"/>
    </source>
</evidence>
<keyword evidence="5" id="KW-1185">Reference proteome</keyword>